<dbReference type="SUPFAM" id="SSF51316">
    <property type="entry name" value="Mss4-like"/>
    <property type="match status" value="1"/>
</dbReference>
<evidence type="ECO:0000256" key="4">
    <source>
        <dbReference type="ARBA" id="ARBA00023239"/>
    </source>
</evidence>
<dbReference type="RefSeq" id="WP_305747949.1">
    <property type="nucleotide sequence ID" value="NZ_JAUZEE010000001.1"/>
</dbReference>
<evidence type="ECO:0000256" key="2">
    <source>
        <dbReference type="ARBA" id="ARBA00022723"/>
    </source>
</evidence>
<evidence type="ECO:0000256" key="1">
    <source>
        <dbReference type="ARBA" id="ARBA00005495"/>
    </source>
</evidence>
<name>A0ABT9FYV2_LEPDI</name>
<reference evidence="6 7" key="1">
    <citation type="submission" date="2023-08" db="EMBL/GenBank/DDBJ databases">
        <authorList>
            <person name="Roldan D.M."/>
            <person name="Menes R.J."/>
        </authorList>
    </citation>
    <scope>NUCLEOTIDE SEQUENCE [LARGE SCALE GENOMIC DNA]</scope>
    <source>
        <strain evidence="6 7">CCM 2812</strain>
    </source>
</reference>
<dbReference type="InterPro" id="IPR011057">
    <property type="entry name" value="Mss4-like_sf"/>
</dbReference>
<dbReference type="EMBL" id="JAUZEE010000001">
    <property type="protein sequence ID" value="MDP4299393.1"/>
    <property type="molecule type" value="Genomic_DNA"/>
</dbReference>
<keyword evidence="7" id="KW-1185">Reference proteome</keyword>
<organism evidence="6 7">
    <name type="scientific">Leptothrix discophora</name>
    <dbReference type="NCBI Taxonomy" id="89"/>
    <lineage>
        <taxon>Bacteria</taxon>
        <taxon>Pseudomonadati</taxon>
        <taxon>Pseudomonadota</taxon>
        <taxon>Betaproteobacteria</taxon>
        <taxon>Burkholderiales</taxon>
        <taxon>Sphaerotilaceae</taxon>
        <taxon>Leptothrix</taxon>
    </lineage>
</organism>
<dbReference type="PROSITE" id="PS51891">
    <property type="entry name" value="CENP_V_GFA"/>
    <property type="match status" value="1"/>
</dbReference>
<gene>
    <name evidence="6" type="ORF">Q8X39_01985</name>
</gene>
<dbReference type="InterPro" id="IPR006913">
    <property type="entry name" value="CENP-V/GFA"/>
</dbReference>
<keyword evidence="4" id="KW-0456">Lyase</keyword>
<evidence type="ECO:0000313" key="7">
    <source>
        <dbReference type="Proteomes" id="UP001235760"/>
    </source>
</evidence>
<dbReference type="Gene3D" id="3.90.1590.10">
    <property type="entry name" value="glutathione-dependent formaldehyde- activating enzyme (gfa)"/>
    <property type="match status" value="1"/>
</dbReference>
<dbReference type="PANTHER" id="PTHR33337:SF40">
    <property type="entry name" value="CENP-V_GFA DOMAIN-CONTAINING PROTEIN-RELATED"/>
    <property type="match status" value="1"/>
</dbReference>
<comment type="caution">
    <text evidence="6">The sequence shown here is derived from an EMBL/GenBank/DDBJ whole genome shotgun (WGS) entry which is preliminary data.</text>
</comment>
<proteinExistence type="inferred from homology"/>
<evidence type="ECO:0000313" key="6">
    <source>
        <dbReference type="EMBL" id="MDP4299393.1"/>
    </source>
</evidence>
<dbReference type="PANTHER" id="PTHR33337">
    <property type="entry name" value="GFA DOMAIN-CONTAINING PROTEIN"/>
    <property type="match status" value="1"/>
</dbReference>
<dbReference type="Proteomes" id="UP001235760">
    <property type="component" value="Unassembled WGS sequence"/>
</dbReference>
<protein>
    <submittedName>
        <fullName evidence="6">GFA family protein</fullName>
    </submittedName>
</protein>
<comment type="similarity">
    <text evidence="1">Belongs to the Gfa family.</text>
</comment>
<feature type="domain" description="CENP-V/GFA" evidence="5">
    <location>
        <begin position="3"/>
        <end position="120"/>
    </location>
</feature>
<sequence>MQIHGRCHCGAIEFTALIDPAKVFACHCTDCQTMSGAPFRAVVPVAAEALSLSGTPKVYIKTAQSGNRRAQGFCGECGTPLYATSADQPTHYGLRLGCVDERARLAPNRQVWTRSAMPWLQDLHDVPASPEQ</sequence>
<evidence type="ECO:0000259" key="5">
    <source>
        <dbReference type="PROSITE" id="PS51891"/>
    </source>
</evidence>
<keyword evidence="3" id="KW-0862">Zinc</keyword>
<dbReference type="Pfam" id="PF04828">
    <property type="entry name" value="GFA"/>
    <property type="match status" value="1"/>
</dbReference>
<keyword evidence="2" id="KW-0479">Metal-binding</keyword>
<accession>A0ABT9FYV2</accession>
<evidence type="ECO:0000256" key="3">
    <source>
        <dbReference type="ARBA" id="ARBA00022833"/>
    </source>
</evidence>